<dbReference type="Proteomes" id="UP001612741">
    <property type="component" value="Unassembled WGS sequence"/>
</dbReference>
<comment type="caution">
    <text evidence="2">The sequence shown here is derived from an EMBL/GenBank/DDBJ whole genome shotgun (WGS) entry which is preliminary data.</text>
</comment>
<protein>
    <recommendedName>
        <fullName evidence="4">Transcriptional regulator</fullName>
    </recommendedName>
</protein>
<evidence type="ECO:0000313" key="3">
    <source>
        <dbReference type="Proteomes" id="UP001612741"/>
    </source>
</evidence>
<feature type="coiled-coil region" evidence="1">
    <location>
        <begin position="6"/>
        <end position="33"/>
    </location>
</feature>
<keyword evidence="1" id="KW-0175">Coiled coil</keyword>
<keyword evidence="3" id="KW-1185">Reference proteome</keyword>
<evidence type="ECO:0000256" key="1">
    <source>
        <dbReference type="SAM" id="Coils"/>
    </source>
</evidence>
<gene>
    <name evidence="2" type="ORF">ACIBG2_40720</name>
</gene>
<dbReference type="EMBL" id="JBITGY010000012">
    <property type="protein sequence ID" value="MFI6503766.1"/>
    <property type="molecule type" value="Genomic_DNA"/>
</dbReference>
<accession>A0ABW7Z6F6</accession>
<sequence length="88" mass="10042">MTSDAKGEIVRLLQEAQAERRAVEERYRADLERHRRSLAPLIRAARENRLTNRQWADAYGITERHAQRLADELGLPKLGPGGKRLPAT</sequence>
<proteinExistence type="predicted"/>
<organism evidence="2 3">
    <name type="scientific">Nonomuraea typhae</name>
    <dbReference type="NCBI Taxonomy" id="2603600"/>
    <lineage>
        <taxon>Bacteria</taxon>
        <taxon>Bacillati</taxon>
        <taxon>Actinomycetota</taxon>
        <taxon>Actinomycetes</taxon>
        <taxon>Streptosporangiales</taxon>
        <taxon>Streptosporangiaceae</taxon>
        <taxon>Nonomuraea</taxon>
    </lineage>
</organism>
<dbReference type="RefSeq" id="WP_397089522.1">
    <property type="nucleotide sequence ID" value="NZ_JBITGY010000012.1"/>
</dbReference>
<reference evidence="2 3" key="1">
    <citation type="submission" date="2024-10" db="EMBL/GenBank/DDBJ databases">
        <title>The Natural Products Discovery Center: Release of the First 8490 Sequenced Strains for Exploring Actinobacteria Biosynthetic Diversity.</title>
        <authorList>
            <person name="Kalkreuter E."/>
            <person name="Kautsar S.A."/>
            <person name="Yang D."/>
            <person name="Bader C.D."/>
            <person name="Teijaro C.N."/>
            <person name="Fluegel L."/>
            <person name="Davis C.M."/>
            <person name="Simpson J.R."/>
            <person name="Lauterbach L."/>
            <person name="Steele A.D."/>
            <person name="Gui C."/>
            <person name="Meng S."/>
            <person name="Li G."/>
            <person name="Viehrig K."/>
            <person name="Ye F."/>
            <person name="Su P."/>
            <person name="Kiefer A.F."/>
            <person name="Nichols A."/>
            <person name="Cepeda A.J."/>
            <person name="Yan W."/>
            <person name="Fan B."/>
            <person name="Jiang Y."/>
            <person name="Adhikari A."/>
            <person name="Zheng C.-J."/>
            <person name="Schuster L."/>
            <person name="Cowan T.M."/>
            <person name="Smanski M.J."/>
            <person name="Chevrette M.G."/>
            <person name="De Carvalho L.P.S."/>
            <person name="Shen B."/>
        </authorList>
    </citation>
    <scope>NUCLEOTIDE SEQUENCE [LARGE SCALE GENOMIC DNA]</scope>
    <source>
        <strain evidence="2 3">NPDC050545</strain>
    </source>
</reference>
<evidence type="ECO:0000313" key="2">
    <source>
        <dbReference type="EMBL" id="MFI6503766.1"/>
    </source>
</evidence>
<name>A0ABW7Z6F6_9ACTN</name>
<evidence type="ECO:0008006" key="4">
    <source>
        <dbReference type="Google" id="ProtNLM"/>
    </source>
</evidence>